<keyword evidence="4" id="KW-1185">Reference proteome</keyword>
<name>A0ABN2K8J0_9MICO</name>
<accession>A0ABN2K8J0</accession>
<dbReference type="EMBL" id="BAAANH010000001">
    <property type="protein sequence ID" value="GAA1750514.1"/>
    <property type="molecule type" value="Genomic_DNA"/>
</dbReference>
<dbReference type="Proteomes" id="UP001500506">
    <property type="component" value="Unassembled WGS sequence"/>
</dbReference>
<proteinExistence type="predicted"/>
<dbReference type="RefSeq" id="WP_425546080.1">
    <property type="nucleotide sequence ID" value="NZ_BAAANH010000001.1"/>
</dbReference>
<reference evidence="3 4" key="1">
    <citation type="journal article" date="2019" name="Int. J. Syst. Evol. Microbiol.">
        <title>The Global Catalogue of Microorganisms (GCM) 10K type strain sequencing project: providing services to taxonomists for standard genome sequencing and annotation.</title>
        <authorList>
            <consortium name="The Broad Institute Genomics Platform"/>
            <consortium name="The Broad Institute Genome Sequencing Center for Infectious Disease"/>
            <person name="Wu L."/>
            <person name="Ma J."/>
        </authorList>
    </citation>
    <scope>NUCLEOTIDE SEQUENCE [LARGE SCALE GENOMIC DNA]</scope>
    <source>
        <strain evidence="3 4">JCM 14319</strain>
    </source>
</reference>
<evidence type="ECO:0000313" key="3">
    <source>
        <dbReference type="EMBL" id="GAA1750514.1"/>
    </source>
</evidence>
<dbReference type="InterPro" id="IPR040198">
    <property type="entry name" value="Fido_containing"/>
</dbReference>
<comment type="caution">
    <text evidence="3">The sequence shown here is derived from an EMBL/GenBank/DDBJ whole genome shotgun (WGS) entry which is preliminary data.</text>
</comment>
<gene>
    <name evidence="3" type="ORF">GCM10009747_04830</name>
</gene>
<evidence type="ECO:0000256" key="1">
    <source>
        <dbReference type="SAM" id="MobiDB-lite"/>
    </source>
</evidence>
<dbReference type="PANTHER" id="PTHR13504">
    <property type="entry name" value="FIDO DOMAIN-CONTAINING PROTEIN DDB_G0283145"/>
    <property type="match status" value="1"/>
</dbReference>
<dbReference type="PROSITE" id="PS51459">
    <property type="entry name" value="FIDO"/>
    <property type="match status" value="1"/>
</dbReference>
<dbReference type="InterPro" id="IPR003812">
    <property type="entry name" value="Fido"/>
</dbReference>
<dbReference type="SUPFAM" id="SSF140931">
    <property type="entry name" value="Fic-like"/>
    <property type="match status" value="1"/>
</dbReference>
<feature type="region of interest" description="Disordered" evidence="1">
    <location>
        <begin position="306"/>
        <end position="395"/>
    </location>
</feature>
<dbReference type="PANTHER" id="PTHR13504:SF38">
    <property type="entry name" value="FIDO DOMAIN-CONTAINING PROTEIN"/>
    <property type="match status" value="1"/>
</dbReference>
<feature type="domain" description="Fido" evidence="2">
    <location>
        <begin position="1"/>
        <end position="94"/>
    </location>
</feature>
<protein>
    <recommendedName>
        <fullName evidence="2">Fido domain-containing protein</fullName>
    </recommendedName>
</protein>
<dbReference type="Pfam" id="PF02661">
    <property type="entry name" value="Fic"/>
    <property type="match status" value="1"/>
</dbReference>
<sequence length="395" mass="42644">MSAKRVPTSVRFGKHRPVVRAAIAHAQFETIHPFIDGNGRTGRALIHTVLHRADALRNILIPISMVFAGDTNAYIAGLTAFRADPPQLDDWVIAFAHATERAADNAVRLSADVAALDERMRAELIAYRRARGQDPAVPRRGAVIGRILDGLATDPVLTVESAAQKHRVSKTAAHKALVELADAGSSAARRTGAGGSTAGARRHLALVALTERSNRVGTGDTDRRRPKQGPPLPEIGQFGRLKPPQTTDTASRDGCDIRPVLPVSPDPDAGVTRREQQHVRSRLLLGAGAHLLSMRSTCVRATESTGQCRCGSTRPGHDPKIARQTGTQQENPLIKRRGRIAPTDDSTRASPNPARNGNPDHTVGPNRPHRRRNGALQPQPWAGRLDGKPLITRCR</sequence>
<dbReference type="Gene3D" id="1.10.3290.10">
    <property type="entry name" value="Fido-like domain"/>
    <property type="match status" value="1"/>
</dbReference>
<evidence type="ECO:0000313" key="4">
    <source>
        <dbReference type="Proteomes" id="UP001500506"/>
    </source>
</evidence>
<evidence type="ECO:0000259" key="2">
    <source>
        <dbReference type="PROSITE" id="PS51459"/>
    </source>
</evidence>
<organism evidence="3 4">
    <name type="scientific">Agromyces humatus</name>
    <dbReference type="NCBI Taxonomy" id="279573"/>
    <lineage>
        <taxon>Bacteria</taxon>
        <taxon>Bacillati</taxon>
        <taxon>Actinomycetota</taxon>
        <taxon>Actinomycetes</taxon>
        <taxon>Micrococcales</taxon>
        <taxon>Microbacteriaceae</taxon>
        <taxon>Agromyces</taxon>
    </lineage>
</organism>
<feature type="region of interest" description="Disordered" evidence="1">
    <location>
        <begin position="208"/>
        <end position="276"/>
    </location>
</feature>
<dbReference type="InterPro" id="IPR036597">
    <property type="entry name" value="Fido-like_dom_sf"/>
</dbReference>